<dbReference type="PANTHER" id="PTHR10068:SF14">
    <property type="entry name" value="CELL WALL ADHESIN EAP1"/>
    <property type="match status" value="1"/>
</dbReference>
<organism evidence="2 3">
    <name type="scientific">Temnothorax longispinosus</name>
    <dbReference type="NCBI Taxonomy" id="300112"/>
    <lineage>
        <taxon>Eukaryota</taxon>
        <taxon>Metazoa</taxon>
        <taxon>Ecdysozoa</taxon>
        <taxon>Arthropoda</taxon>
        <taxon>Hexapoda</taxon>
        <taxon>Insecta</taxon>
        <taxon>Pterygota</taxon>
        <taxon>Neoptera</taxon>
        <taxon>Endopterygota</taxon>
        <taxon>Hymenoptera</taxon>
        <taxon>Apocrita</taxon>
        <taxon>Aculeata</taxon>
        <taxon>Formicoidea</taxon>
        <taxon>Formicidae</taxon>
        <taxon>Myrmicinae</taxon>
        <taxon>Temnothorax</taxon>
    </lineage>
</organism>
<evidence type="ECO:0000256" key="1">
    <source>
        <dbReference type="SAM" id="MobiDB-lite"/>
    </source>
</evidence>
<dbReference type="PANTHER" id="PTHR10068">
    <property type="entry name" value="BONE MARROW PROTEOGLYCAN"/>
    <property type="match status" value="1"/>
</dbReference>
<evidence type="ECO:0000313" key="2">
    <source>
        <dbReference type="EMBL" id="TGZ49960.1"/>
    </source>
</evidence>
<proteinExistence type="predicted"/>
<feature type="region of interest" description="Disordered" evidence="1">
    <location>
        <begin position="1"/>
        <end position="98"/>
    </location>
</feature>
<dbReference type="AlphaFoldDB" id="A0A4S2KKM5"/>
<accession>A0A4S2KKM5</accession>
<dbReference type="Proteomes" id="UP000310200">
    <property type="component" value="Unassembled WGS sequence"/>
</dbReference>
<name>A0A4S2KKM5_9HYME</name>
<keyword evidence="3" id="KW-1185">Reference proteome</keyword>
<sequence>MMQGLPCGSPGDPFIPGLPLLPGTPSRPLLPGIPSKPGSPGTPSLPSKPGGPMSPLGPRTPGWPGGPLRPSIPRAPGRPGSPGVPGFPGAPGRPGGQYFADERQKFSITSYWNASWRNSSRNIVTTLGKFEERMYSRGCIAKQTRICVDFLLFLRTFFLAMYTYPTGYIRNGIVLGGWQRAAASSPRNCHDLRRVLAFYPTKIALHVRDVLIQIDGREKLNDKLQQNESEQHSRLEHPTLHQ</sequence>
<evidence type="ECO:0008006" key="4">
    <source>
        <dbReference type="Google" id="ProtNLM"/>
    </source>
</evidence>
<dbReference type="STRING" id="300112.A0A4S2KKM5"/>
<gene>
    <name evidence="2" type="ORF">DBV15_07464</name>
</gene>
<feature type="compositionally biased region" description="Low complexity" evidence="1">
    <location>
        <begin position="69"/>
        <end position="78"/>
    </location>
</feature>
<reference evidence="2 3" key="1">
    <citation type="journal article" date="2019" name="Philos. Trans. R. Soc. Lond., B, Biol. Sci.">
        <title>Ant behaviour and brain gene expression of defending hosts depend on the ecological success of the intruding social parasite.</title>
        <authorList>
            <person name="Kaur R."/>
            <person name="Stoldt M."/>
            <person name="Jongepier E."/>
            <person name="Feldmeyer B."/>
            <person name="Menzel F."/>
            <person name="Bornberg-Bauer E."/>
            <person name="Foitzik S."/>
        </authorList>
    </citation>
    <scope>NUCLEOTIDE SEQUENCE [LARGE SCALE GENOMIC DNA]</scope>
    <source>
        <tissue evidence="2">Whole body</tissue>
    </source>
</reference>
<comment type="caution">
    <text evidence="2">The sequence shown here is derived from an EMBL/GenBank/DDBJ whole genome shotgun (WGS) entry which is preliminary data.</text>
</comment>
<dbReference type="EMBL" id="QBLH01002061">
    <property type="protein sequence ID" value="TGZ49960.1"/>
    <property type="molecule type" value="Genomic_DNA"/>
</dbReference>
<protein>
    <recommendedName>
        <fullName evidence="4">Accumulation-associated protein</fullName>
    </recommendedName>
</protein>
<evidence type="ECO:0000313" key="3">
    <source>
        <dbReference type="Proteomes" id="UP000310200"/>
    </source>
</evidence>